<accession>A0A078M6I8</accession>
<dbReference type="PANTHER" id="PTHR38432">
    <property type="entry name" value="TELA-LIKE PROTEIN SAOUHSC_01408"/>
    <property type="match status" value="1"/>
</dbReference>
<keyword evidence="1" id="KW-0175">Coiled coil</keyword>
<dbReference type="PANTHER" id="PTHR38432:SF2">
    <property type="entry name" value="TELLURITE RESISTANCE PROTEIN"/>
    <property type="match status" value="1"/>
</dbReference>
<organism evidence="3">
    <name type="scientific">Metalysinibacillus saudimassiliensis</name>
    <dbReference type="NCBI Taxonomy" id="1461583"/>
    <lineage>
        <taxon>Bacteria</taxon>
        <taxon>Bacillati</taxon>
        <taxon>Bacillota</taxon>
        <taxon>Bacilli</taxon>
        <taxon>Bacillales</taxon>
        <taxon>Caryophanaceae</taxon>
        <taxon>Metalysinibacillus</taxon>
    </lineage>
</organism>
<protein>
    <submittedName>
        <fullName evidence="3">TelA-like protein</fullName>
    </submittedName>
</protein>
<dbReference type="InterPro" id="IPR008863">
    <property type="entry name" value="Toxic_anion-R_TelA"/>
</dbReference>
<feature type="compositionally biased region" description="Polar residues" evidence="2">
    <location>
        <begin position="17"/>
        <end position="27"/>
    </location>
</feature>
<evidence type="ECO:0000313" key="3">
    <source>
        <dbReference type="EMBL" id="CEA00251.1"/>
    </source>
</evidence>
<dbReference type="EMBL" id="LN483073">
    <property type="protein sequence ID" value="CEA00251.1"/>
    <property type="molecule type" value="Genomic_DNA"/>
</dbReference>
<evidence type="ECO:0000256" key="1">
    <source>
        <dbReference type="SAM" id="Coils"/>
    </source>
</evidence>
<name>A0A078M6I8_9BACL</name>
<dbReference type="HOGENOM" id="CLU_032111_2_1_9"/>
<dbReference type="PATRIC" id="fig|1461583.4.peg.511"/>
<feature type="compositionally biased region" description="Low complexity" evidence="2">
    <location>
        <begin position="35"/>
        <end position="102"/>
    </location>
</feature>
<gene>
    <name evidence="3" type="ORF">BN1050_00539</name>
</gene>
<sequence length="471" mass="54676">MTQEYDIMGNPIPPKDVNNQPLVNQPAPSYEQPEMPQQGYQQAPQQGYPQQGYQQAPQQGYPQQGYQQPPVQPQYQQPNPQYQQPPYQQPNPQYGQQPMPQQQQPPMPQYEQQPAPQYNEQPEAPQQSVIARHKLELRQDPSVHAIASKIDETNQVALLEVGRETADSISQFSDRMLSKMRATKLEESSVMLNQLNKIMDKFDPKDFEENKGGLISRLFNKGKEQIERFLSKYDTMNREVDVIYKEIQKYEVEMKRNTIELETMYDENLSYFQSLGRHIVAIELKTEELMQKRAPLEARMQQGDQQADFELQSLNNAIQLLEQRRFDLEMAQQVSFQSAPQIRMMQQGNNQLIAKMNSAFVTTIPIFKQGLIHAIMLRRQKIVADSMQELDKRTNEMLLKNAENISANSVRIAEMAGSSSIKIETIEQTWQTIMNGIEETKRIQADTARAREDGRKRIEELQLQYEKLNHK</sequence>
<reference evidence="3" key="1">
    <citation type="submission" date="2014-07" db="EMBL/GenBank/DDBJ databases">
        <authorList>
            <person name="Urmite Genomes Urmite Genomes"/>
        </authorList>
    </citation>
    <scope>NUCLEOTIDE SEQUENCE</scope>
    <source>
        <strain evidence="3">13S34_air</strain>
    </source>
</reference>
<feature type="coiled-coil region" evidence="1">
    <location>
        <begin position="233"/>
        <end position="267"/>
    </location>
</feature>
<dbReference type="AlphaFoldDB" id="A0A078M6I8"/>
<feature type="region of interest" description="Disordered" evidence="2">
    <location>
        <begin position="1"/>
        <end position="125"/>
    </location>
</feature>
<proteinExistence type="predicted"/>
<evidence type="ECO:0000256" key="2">
    <source>
        <dbReference type="SAM" id="MobiDB-lite"/>
    </source>
</evidence>
<feature type="compositionally biased region" description="Low complexity" evidence="2">
    <location>
        <begin position="109"/>
        <end position="125"/>
    </location>
</feature>
<dbReference type="Pfam" id="PF05816">
    <property type="entry name" value="TelA"/>
    <property type="match status" value="1"/>
</dbReference>